<feature type="non-terminal residue" evidence="6">
    <location>
        <position position="174"/>
    </location>
</feature>
<dbReference type="Gene3D" id="1.10.8.60">
    <property type="match status" value="1"/>
</dbReference>
<evidence type="ECO:0000256" key="4">
    <source>
        <dbReference type="ARBA" id="ARBA00022840"/>
    </source>
</evidence>
<protein>
    <submittedName>
        <fullName evidence="6">16229_t:CDS:1</fullName>
    </submittedName>
</protein>
<dbReference type="GO" id="GO:0006271">
    <property type="term" value="P:DNA strand elongation involved in DNA replication"/>
    <property type="evidence" value="ECO:0007669"/>
    <property type="project" value="UniProtKB-ARBA"/>
</dbReference>
<dbReference type="SUPFAM" id="SSF48019">
    <property type="entry name" value="post-AAA+ oligomerization domain-like"/>
    <property type="match status" value="1"/>
</dbReference>
<dbReference type="InterPro" id="IPR013748">
    <property type="entry name" value="Rep_factorC_C"/>
</dbReference>
<dbReference type="Proteomes" id="UP000789396">
    <property type="component" value="Unassembled WGS sequence"/>
</dbReference>
<organism evidence="6 7">
    <name type="scientific">Racocetra fulgida</name>
    <dbReference type="NCBI Taxonomy" id="60492"/>
    <lineage>
        <taxon>Eukaryota</taxon>
        <taxon>Fungi</taxon>
        <taxon>Fungi incertae sedis</taxon>
        <taxon>Mucoromycota</taxon>
        <taxon>Glomeromycotina</taxon>
        <taxon>Glomeromycetes</taxon>
        <taxon>Diversisporales</taxon>
        <taxon>Gigasporaceae</taxon>
        <taxon>Racocetra</taxon>
    </lineage>
</organism>
<feature type="domain" description="Replication factor C C-terminal" evidence="5">
    <location>
        <begin position="113"/>
        <end position="173"/>
    </location>
</feature>
<dbReference type="Pfam" id="PF08542">
    <property type="entry name" value="Rep_fac_C"/>
    <property type="match status" value="1"/>
</dbReference>
<dbReference type="InterPro" id="IPR027417">
    <property type="entry name" value="P-loop_NTPase"/>
</dbReference>
<accession>A0A9N9J1E6</accession>
<evidence type="ECO:0000256" key="1">
    <source>
        <dbReference type="ARBA" id="ARBA00005378"/>
    </source>
</evidence>
<reference evidence="6" key="1">
    <citation type="submission" date="2021-06" db="EMBL/GenBank/DDBJ databases">
        <authorList>
            <person name="Kallberg Y."/>
            <person name="Tangrot J."/>
            <person name="Rosling A."/>
        </authorList>
    </citation>
    <scope>NUCLEOTIDE SEQUENCE</scope>
    <source>
        <strain evidence="6">IN212</strain>
    </source>
</reference>
<comment type="similarity">
    <text evidence="1">Belongs to the activator 1 small subunits family.</text>
</comment>
<keyword evidence="7" id="KW-1185">Reference proteome</keyword>
<keyword evidence="4" id="KW-0067">ATP-binding</keyword>
<dbReference type="GO" id="GO:0031390">
    <property type="term" value="C:Ctf18 RFC-like complex"/>
    <property type="evidence" value="ECO:0007669"/>
    <property type="project" value="TreeGrafter"/>
</dbReference>
<dbReference type="InterPro" id="IPR047854">
    <property type="entry name" value="RFC_lid"/>
</dbReference>
<dbReference type="InterPro" id="IPR050238">
    <property type="entry name" value="DNA_Rep/Repair_Clamp_Loader"/>
</dbReference>
<dbReference type="GO" id="GO:0031391">
    <property type="term" value="C:Elg1 RFC-like complex"/>
    <property type="evidence" value="ECO:0007669"/>
    <property type="project" value="TreeGrafter"/>
</dbReference>
<keyword evidence="3" id="KW-0547">Nucleotide-binding</keyword>
<evidence type="ECO:0000259" key="5">
    <source>
        <dbReference type="Pfam" id="PF08542"/>
    </source>
</evidence>
<dbReference type="FunFam" id="1.10.8.60:FF:000012">
    <property type="entry name" value="Replication factor C subunit 4"/>
    <property type="match status" value="1"/>
</dbReference>
<dbReference type="GO" id="GO:0031389">
    <property type="term" value="C:Rad17 RFC-like complex"/>
    <property type="evidence" value="ECO:0007669"/>
    <property type="project" value="TreeGrafter"/>
</dbReference>
<dbReference type="GO" id="GO:0003677">
    <property type="term" value="F:DNA binding"/>
    <property type="evidence" value="ECO:0007669"/>
    <property type="project" value="InterPro"/>
</dbReference>
<keyword evidence="2" id="KW-0235">DNA replication</keyword>
<dbReference type="GO" id="GO:0005663">
    <property type="term" value="C:DNA replication factor C complex"/>
    <property type="evidence" value="ECO:0007669"/>
    <property type="project" value="TreeGrafter"/>
</dbReference>
<dbReference type="InterPro" id="IPR008921">
    <property type="entry name" value="DNA_pol3_clamp-load_cplx_C"/>
</dbReference>
<dbReference type="OrthoDB" id="4199794at2759"/>
<dbReference type="Gene3D" id="3.40.50.300">
    <property type="entry name" value="P-loop containing nucleotide triphosphate hydrolases"/>
    <property type="match status" value="1"/>
</dbReference>
<dbReference type="Pfam" id="PF21960">
    <property type="entry name" value="RCF1-5-like_lid"/>
    <property type="match status" value="1"/>
</dbReference>
<gene>
    <name evidence="6" type="ORF">RFULGI_LOCUS14231</name>
</gene>
<name>A0A9N9J1E6_9GLOM</name>
<dbReference type="GO" id="GO:0005524">
    <property type="term" value="F:ATP binding"/>
    <property type="evidence" value="ECO:0007669"/>
    <property type="project" value="UniProtKB-KW"/>
</dbReference>
<dbReference type="GO" id="GO:0003689">
    <property type="term" value="F:DNA clamp loader activity"/>
    <property type="evidence" value="ECO:0007669"/>
    <property type="project" value="TreeGrafter"/>
</dbReference>
<dbReference type="EMBL" id="CAJVPZ010040603">
    <property type="protein sequence ID" value="CAG8759950.1"/>
    <property type="molecule type" value="Genomic_DNA"/>
</dbReference>
<dbReference type="CDD" id="cd18140">
    <property type="entry name" value="HLD_clamp_RFC"/>
    <property type="match status" value="1"/>
</dbReference>
<sequence>MTPGAQQALRRTMEIYSNTTRFALACNTSNKIIEPIQSRCTILKYSKLSDKAILKRLTEICKLEGVKYNPEGLEAIIFTAEGDMRQAINNLQSTFTGFSFVNAENVYKVCDQPHPAAVTKVLDDCYNYKVDEALTGLTELWEKGYSAMDIITTMFRVVKFNNEWQEGLKLDFIK</sequence>
<evidence type="ECO:0000313" key="7">
    <source>
        <dbReference type="Proteomes" id="UP000789396"/>
    </source>
</evidence>
<proteinExistence type="inferred from homology"/>
<evidence type="ECO:0000256" key="2">
    <source>
        <dbReference type="ARBA" id="ARBA00022705"/>
    </source>
</evidence>
<dbReference type="SUPFAM" id="SSF52540">
    <property type="entry name" value="P-loop containing nucleoside triphosphate hydrolases"/>
    <property type="match status" value="1"/>
</dbReference>
<comment type="caution">
    <text evidence="6">The sequence shown here is derived from an EMBL/GenBank/DDBJ whole genome shotgun (WGS) entry which is preliminary data.</text>
</comment>
<dbReference type="PANTHER" id="PTHR11669:SF5">
    <property type="entry name" value="REPLICATION FACTOR C SUBUNIT 2"/>
    <property type="match status" value="1"/>
</dbReference>
<dbReference type="GO" id="GO:0006281">
    <property type="term" value="P:DNA repair"/>
    <property type="evidence" value="ECO:0007669"/>
    <property type="project" value="TreeGrafter"/>
</dbReference>
<evidence type="ECO:0000313" key="6">
    <source>
        <dbReference type="EMBL" id="CAG8759950.1"/>
    </source>
</evidence>
<dbReference type="PANTHER" id="PTHR11669">
    <property type="entry name" value="REPLICATION FACTOR C / DNA POLYMERASE III GAMMA-TAU SUBUNIT"/>
    <property type="match status" value="1"/>
</dbReference>
<dbReference type="Gene3D" id="1.20.272.10">
    <property type="match status" value="1"/>
</dbReference>
<dbReference type="AlphaFoldDB" id="A0A9N9J1E6"/>
<evidence type="ECO:0000256" key="3">
    <source>
        <dbReference type="ARBA" id="ARBA00022741"/>
    </source>
</evidence>